<organism evidence="3 4">
    <name type="scientific">Microvirgula aerodenitrificans</name>
    <dbReference type="NCBI Taxonomy" id="57480"/>
    <lineage>
        <taxon>Bacteria</taxon>
        <taxon>Pseudomonadati</taxon>
        <taxon>Pseudomonadota</taxon>
        <taxon>Betaproteobacteria</taxon>
        <taxon>Neisseriales</taxon>
        <taxon>Aquaspirillaceae</taxon>
        <taxon>Microvirgula</taxon>
    </lineage>
</organism>
<dbReference type="STRING" id="1122240.GCA_000620105_02106"/>
<feature type="coiled-coil region" evidence="1">
    <location>
        <begin position="86"/>
        <end position="288"/>
    </location>
</feature>
<protein>
    <submittedName>
        <fullName evidence="3">KrfA protein</fullName>
    </submittedName>
</protein>
<evidence type="ECO:0000256" key="1">
    <source>
        <dbReference type="SAM" id="Coils"/>
    </source>
</evidence>
<keyword evidence="4" id="KW-1185">Reference proteome</keyword>
<dbReference type="Proteomes" id="UP000244173">
    <property type="component" value="Chromosome"/>
</dbReference>
<feature type="domain" description="KfrA N-terminal DNA-binding" evidence="2">
    <location>
        <begin position="13"/>
        <end position="120"/>
    </location>
</feature>
<gene>
    <name evidence="3" type="ORF">DAI18_15465</name>
</gene>
<name>A0A2S0PD09_9NEIS</name>
<dbReference type="InterPro" id="IPR021104">
    <property type="entry name" value="KfrA_DNA-bd_N"/>
</dbReference>
<dbReference type="AlphaFoldDB" id="A0A2S0PD09"/>
<evidence type="ECO:0000313" key="4">
    <source>
        <dbReference type="Proteomes" id="UP000244173"/>
    </source>
</evidence>
<accession>A0A2S0PD09</accession>
<evidence type="ECO:0000313" key="3">
    <source>
        <dbReference type="EMBL" id="AVY95278.1"/>
    </source>
</evidence>
<sequence length="325" mass="36547">MTLPAMPSSDIASRIRATAQQLVAEGTWPTVVNVRERLGTGSNTTINNELRAWRQWFLARVSSSTRRPDWPGVLGDAMDTLWQTACEQAERQLDTLRQEVSAELDALRGEFARQEAALLDADAARQQAQAELARVQDALLAQQQAGERLAQQVAELEAALDRARRDHDTLSGQLQTAAQRHAEALAEQERQAEQRLALAVADGEKREALAYERLEGLRAMLYEQADRERLEHEQEKKRQDALIADLRQELASAQTHWHERLLGSERERALLEARAEAQLARQAELEARLLDATAREQRQAAREAALEQQLVRLRTEYASDDGTPA</sequence>
<dbReference type="KEGG" id="maer:DAI18_15465"/>
<evidence type="ECO:0000259" key="2">
    <source>
        <dbReference type="Pfam" id="PF11740"/>
    </source>
</evidence>
<reference evidence="3 4" key="1">
    <citation type="submission" date="2018-04" db="EMBL/GenBank/DDBJ databases">
        <title>Denitrifier Microvirgula.</title>
        <authorList>
            <person name="Anderson E."/>
            <person name="Jang J."/>
            <person name="Ishii S."/>
        </authorList>
    </citation>
    <scope>NUCLEOTIDE SEQUENCE [LARGE SCALE GENOMIC DNA]</scope>
    <source>
        <strain evidence="3 4">BE2.4</strain>
    </source>
</reference>
<proteinExistence type="predicted"/>
<dbReference type="Pfam" id="PF11740">
    <property type="entry name" value="KfrA_N"/>
    <property type="match status" value="1"/>
</dbReference>
<dbReference type="EMBL" id="CP028519">
    <property type="protein sequence ID" value="AVY95278.1"/>
    <property type="molecule type" value="Genomic_DNA"/>
</dbReference>
<keyword evidence="1" id="KW-0175">Coiled coil</keyword>